<accession>A0ABS8CFL8</accession>
<dbReference type="InterPro" id="IPR051533">
    <property type="entry name" value="WaaL-like"/>
</dbReference>
<organism evidence="7 8">
    <name type="scientific">Mesopusillimonas faecipullorum</name>
    <dbReference type="NCBI Taxonomy" id="2755040"/>
    <lineage>
        <taxon>Bacteria</taxon>
        <taxon>Pseudomonadati</taxon>
        <taxon>Pseudomonadota</taxon>
        <taxon>Betaproteobacteria</taxon>
        <taxon>Burkholderiales</taxon>
        <taxon>Alcaligenaceae</taxon>
        <taxon>Mesopusillimonas</taxon>
    </lineage>
</organism>
<dbReference type="Pfam" id="PF04932">
    <property type="entry name" value="Wzy_C"/>
    <property type="match status" value="1"/>
</dbReference>
<gene>
    <name evidence="7" type="ORF">H0484_13890</name>
</gene>
<evidence type="ECO:0000256" key="4">
    <source>
        <dbReference type="ARBA" id="ARBA00023136"/>
    </source>
</evidence>
<evidence type="ECO:0000259" key="6">
    <source>
        <dbReference type="Pfam" id="PF04932"/>
    </source>
</evidence>
<comment type="subcellular location">
    <subcellularLocation>
        <location evidence="1">Membrane</location>
        <topology evidence="1">Multi-pass membrane protein</topology>
    </subcellularLocation>
</comment>
<dbReference type="Proteomes" id="UP000776983">
    <property type="component" value="Unassembled WGS sequence"/>
</dbReference>
<evidence type="ECO:0000313" key="8">
    <source>
        <dbReference type="Proteomes" id="UP000776983"/>
    </source>
</evidence>
<proteinExistence type="predicted"/>
<dbReference type="PANTHER" id="PTHR37422:SF17">
    <property type="entry name" value="O-ANTIGEN LIGASE"/>
    <property type="match status" value="1"/>
</dbReference>
<feature type="transmembrane region" description="Helical" evidence="5">
    <location>
        <begin position="20"/>
        <end position="46"/>
    </location>
</feature>
<feature type="transmembrane region" description="Helical" evidence="5">
    <location>
        <begin position="147"/>
        <end position="174"/>
    </location>
</feature>
<feature type="transmembrane region" description="Helical" evidence="5">
    <location>
        <begin position="204"/>
        <end position="219"/>
    </location>
</feature>
<feature type="transmembrane region" description="Helical" evidence="5">
    <location>
        <begin position="116"/>
        <end position="135"/>
    </location>
</feature>
<feature type="transmembrane region" description="Helical" evidence="5">
    <location>
        <begin position="67"/>
        <end position="86"/>
    </location>
</feature>
<evidence type="ECO:0000256" key="2">
    <source>
        <dbReference type="ARBA" id="ARBA00022692"/>
    </source>
</evidence>
<evidence type="ECO:0000256" key="3">
    <source>
        <dbReference type="ARBA" id="ARBA00022989"/>
    </source>
</evidence>
<dbReference type="PANTHER" id="PTHR37422">
    <property type="entry name" value="TEICHURONIC ACID BIOSYNTHESIS PROTEIN TUAE"/>
    <property type="match status" value="1"/>
</dbReference>
<name>A0ABS8CFL8_9BURK</name>
<keyword evidence="4 5" id="KW-0472">Membrane</keyword>
<dbReference type="InterPro" id="IPR007016">
    <property type="entry name" value="O-antigen_ligase-rel_domated"/>
</dbReference>
<dbReference type="EMBL" id="JACDXW010000009">
    <property type="protein sequence ID" value="MCB5364835.1"/>
    <property type="molecule type" value="Genomic_DNA"/>
</dbReference>
<feature type="domain" description="O-antigen ligase-related" evidence="6">
    <location>
        <begin position="188"/>
        <end position="343"/>
    </location>
</feature>
<keyword evidence="3 5" id="KW-1133">Transmembrane helix</keyword>
<comment type="caution">
    <text evidence="7">The sequence shown here is derived from an EMBL/GenBank/DDBJ whole genome shotgun (WGS) entry which is preliminary data.</text>
</comment>
<keyword evidence="7" id="KW-0436">Ligase</keyword>
<sequence length="413" mass="45359">MPSAASAVSSGMLAQRYTCLAVFLFFSISLVVPSGYSVGSALLFLAGLTVLARPGVWPELQREDKRLLWVFGLFFLGWALEIWLDGQSSSRFDKSVRIVCAMVALLWLLRHAPKAACFWGGIAAGAIAVGVWSGWQRWILGMESIEGYTLIIQFGNIAMLLGMMSLAGVGWAWFDRRSSIWSAWLLLGFFSGLAASFLSGSRGGWIGAPLVLLLILFGYRDRLPKYLLSGFVALMVLLVAVLYQAPSTGVQQRVELAVSDVQLYLDQARVDTSVGARFEMWRTGLLIARESPLIGMGGQGMQRYMETLVEEGKVDPIVTNFGHLHNEYVDMTARRGLIGLGLLLALYLVPLAAFAGRMCSSNVQARPYALAGAVLCVSYICYGLSQTFLSHNSGVMVYFFGVVICWSMVRRYD</sequence>
<evidence type="ECO:0000256" key="1">
    <source>
        <dbReference type="ARBA" id="ARBA00004141"/>
    </source>
</evidence>
<feature type="transmembrane region" description="Helical" evidence="5">
    <location>
        <begin position="391"/>
        <end position="409"/>
    </location>
</feature>
<dbReference type="GO" id="GO:0016874">
    <property type="term" value="F:ligase activity"/>
    <property type="evidence" value="ECO:0007669"/>
    <property type="project" value="UniProtKB-KW"/>
</dbReference>
<evidence type="ECO:0000313" key="7">
    <source>
        <dbReference type="EMBL" id="MCB5364835.1"/>
    </source>
</evidence>
<feature type="transmembrane region" description="Helical" evidence="5">
    <location>
        <begin position="337"/>
        <end position="356"/>
    </location>
</feature>
<evidence type="ECO:0000256" key="5">
    <source>
        <dbReference type="SAM" id="Phobius"/>
    </source>
</evidence>
<reference evidence="7 8" key="1">
    <citation type="submission" date="2020-07" db="EMBL/GenBank/DDBJ databases">
        <title>Pusillimonas sp. nov., isolated from poultry manure in Taiwan.</title>
        <authorList>
            <person name="Lin S.-Y."/>
            <person name="Tang Y.-S."/>
            <person name="Young C.-C."/>
        </authorList>
    </citation>
    <scope>NUCLEOTIDE SEQUENCE [LARGE SCALE GENOMIC DNA]</scope>
    <source>
        <strain evidence="7 8">CC-YST705</strain>
    </source>
</reference>
<keyword evidence="2 5" id="KW-0812">Transmembrane</keyword>
<protein>
    <submittedName>
        <fullName evidence="7">O-antigen ligase family protein</fullName>
    </submittedName>
</protein>
<keyword evidence="8" id="KW-1185">Reference proteome</keyword>
<feature type="transmembrane region" description="Helical" evidence="5">
    <location>
        <begin position="181"/>
        <end position="198"/>
    </location>
</feature>
<feature type="transmembrane region" description="Helical" evidence="5">
    <location>
        <begin position="226"/>
        <end position="245"/>
    </location>
</feature>
<dbReference type="RefSeq" id="WP_226955249.1">
    <property type="nucleotide sequence ID" value="NZ_JACDXW010000009.1"/>
</dbReference>
<feature type="transmembrane region" description="Helical" evidence="5">
    <location>
        <begin position="368"/>
        <end position="385"/>
    </location>
</feature>